<accession>A0ABN1WAL2</accession>
<name>A0ABN1WAL2_9ACTN</name>
<reference evidence="3 4" key="1">
    <citation type="journal article" date="2019" name="Int. J. Syst. Evol. Microbiol.">
        <title>The Global Catalogue of Microorganisms (GCM) 10K type strain sequencing project: providing services to taxonomists for standard genome sequencing and annotation.</title>
        <authorList>
            <consortium name="The Broad Institute Genomics Platform"/>
            <consortium name="The Broad Institute Genome Sequencing Center for Infectious Disease"/>
            <person name="Wu L."/>
            <person name="Ma J."/>
        </authorList>
    </citation>
    <scope>NUCLEOTIDE SEQUENCE [LARGE SCALE GENOMIC DNA]</scope>
    <source>
        <strain evidence="3 4">JCM 13004</strain>
    </source>
</reference>
<evidence type="ECO:0000256" key="2">
    <source>
        <dbReference type="SAM" id="SignalP"/>
    </source>
</evidence>
<protein>
    <recommendedName>
        <fullName evidence="5">Peptidase</fullName>
    </recommendedName>
</protein>
<keyword evidence="1" id="KW-0812">Transmembrane</keyword>
<keyword evidence="2" id="KW-0732">Signal</keyword>
<evidence type="ECO:0000313" key="4">
    <source>
        <dbReference type="Proteomes" id="UP001500037"/>
    </source>
</evidence>
<organism evidence="3 4">
    <name type="scientific">Kitasatospora nipponensis</name>
    <dbReference type="NCBI Taxonomy" id="258049"/>
    <lineage>
        <taxon>Bacteria</taxon>
        <taxon>Bacillati</taxon>
        <taxon>Actinomycetota</taxon>
        <taxon>Actinomycetes</taxon>
        <taxon>Kitasatosporales</taxon>
        <taxon>Streptomycetaceae</taxon>
        <taxon>Kitasatospora</taxon>
    </lineage>
</organism>
<gene>
    <name evidence="3" type="ORF">GCM10009665_33520</name>
</gene>
<evidence type="ECO:0008006" key="5">
    <source>
        <dbReference type="Google" id="ProtNLM"/>
    </source>
</evidence>
<keyword evidence="1" id="KW-0472">Membrane</keyword>
<dbReference type="Proteomes" id="UP001500037">
    <property type="component" value="Unassembled WGS sequence"/>
</dbReference>
<keyword evidence="4" id="KW-1185">Reference proteome</keyword>
<feature type="chain" id="PRO_5045314394" description="Peptidase" evidence="2">
    <location>
        <begin position="19"/>
        <end position="351"/>
    </location>
</feature>
<dbReference type="EMBL" id="BAAALF010000051">
    <property type="protein sequence ID" value="GAA1239952.1"/>
    <property type="molecule type" value="Genomic_DNA"/>
</dbReference>
<comment type="caution">
    <text evidence="3">The sequence shown here is derived from an EMBL/GenBank/DDBJ whole genome shotgun (WGS) entry which is preliminary data.</text>
</comment>
<sequence>MRRLIPVSMLTAGVFALAAGAGRPAVGAGGLPQGALTDQVGSVGVRLVDIPADLADDPRARQYVIDNLAPGTTVHRRIEVTNKTASLLHVNVYPDAADISHGAFVGAAGRTVSELTSWTTMEKEGIDIPSGASVRDTVTFAIPKDAPPGERYGVIWAQVGDEHKSGVTLVNRTGIRVYLSVNGDNPPAPKFSIDTMTAQRDATGRAIVQAQVHNTGGRALDLTGTLKLAQVRGQLNAGPYTVELGTSLAPGQSEPVKAVVTDPVEDGPWEATFELKSGLLDETYHAEITFPRSGVGPPVAAQLAPTSTRLPHLTLALIALTALLTAVLTAIGVARVRRARRRSARRSGWRC</sequence>
<feature type="signal peptide" evidence="2">
    <location>
        <begin position="1"/>
        <end position="18"/>
    </location>
</feature>
<feature type="transmembrane region" description="Helical" evidence="1">
    <location>
        <begin position="313"/>
        <end position="336"/>
    </location>
</feature>
<proteinExistence type="predicted"/>
<evidence type="ECO:0000313" key="3">
    <source>
        <dbReference type="EMBL" id="GAA1239952.1"/>
    </source>
</evidence>
<dbReference type="RefSeq" id="WP_344442418.1">
    <property type="nucleotide sequence ID" value="NZ_BAAALF010000051.1"/>
</dbReference>
<keyword evidence="1" id="KW-1133">Transmembrane helix</keyword>
<evidence type="ECO:0000256" key="1">
    <source>
        <dbReference type="SAM" id="Phobius"/>
    </source>
</evidence>